<dbReference type="GO" id="GO:0016301">
    <property type="term" value="F:kinase activity"/>
    <property type="evidence" value="ECO:0007669"/>
    <property type="project" value="UniProtKB-KW"/>
</dbReference>
<feature type="domain" description="Protein kinase" evidence="9">
    <location>
        <begin position="1"/>
        <end position="311"/>
    </location>
</feature>
<proteinExistence type="predicted"/>
<sequence length="1133" mass="123856">MCRPVPGAVALHHRLYLLPSEGSCSLCHGKVVALKFIPKLGRSEKELRNLQREIEIMRGLRHPNIVHMLDSFETDKEVVVVTDYAEGELFQILEDDGKLPEDQVQAIAAQLVSALYYLHSHRILHRDMKPQNILLAKGGGIKLCDFGFARAMSTNTMVLTSIKGTPLYMSPELVEERPYDHTADLWSVGCILYELAVGTPPFYTTSIFQLVSLILKDPVRWPTTISPCFKEPDSDDEWQHLLETGEPVPIQLKAPLTLLCNPDFCQRIQGQLHEAGGQILKDVLEDASHILPALRVLSSLLSSCSDSVPLYSFCREAGLPGLLLSLLRHSQESNSIQQQCWYGTFLRDLMAVIQAYFACTFNLERSQTGDSLQVFQEAANLFLDQLGKLLAQPDDSKQTLRRDSLMCFTVLCEAMDGNSWTVSKAFYSSLLTTQRAVLDGLLHGLTVPQLSFHTPPGAPQVSQPLREQSEDLPGALSSALAAICTAPVGLPSCWEAKEQISRHLANQLSEDSNQLRPSLISGLQHPILCLHLLKVLYSCCHISERLCHLLGQEPLALESLLMLVQGKVKVVDWEESTEVALYLLSLLVLQLQDLPPGMEKLGNEIATLFTHSHIVSLVSAAACLLGQLGQQGVTFDLQPVEWIAAASHALSAPAEVRLIPPGCCGFYDGLLILLLQLLTQPGKGSLLRDVADSEIWTVLWHRFSMALRLPEEVSPQEEEPSLSRPQSPEPDWTLISPQGMAALLSLAVATFTQEPQLCLSHLSQRGSILMSTLNHLLSPSFLRQLGRAPQGAEFLPVVVLSVCQLLCFPFALDVDADLFRGVLADFVDSEVAAHLLQVCCHHLPLPQVELPVSLLTRLALTDLTSLNQFVNTVAASPRTVISFLSVALLGDQPLLTSDLLSLLAHTARVLSPSHLSFIQELLAGSDESYRPLRSLLGHPEHSVRARTYGLLGHLLQHSMALRGALQSQAGLLNLLLLGLGDKDPAVRRSASFAVGNAAYQAGPLGPALAAAVPGMTQLLEDPQAGIRRNAVSALGNLGPEGLGAELLQYQVPQRLLEMACGDPQLNVKEAALIALRSLQQEPCIHQVLVSLGASERLAMLSLGNQLLVHSSPRPASARHCRKLIHLLRPTHST</sequence>
<dbReference type="Pfam" id="PF13646">
    <property type="entry name" value="HEAT_2"/>
    <property type="match status" value="1"/>
</dbReference>
<protein>
    <recommendedName>
        <fullName evidence="1">non-specific serine/threonine protein kinase</fullName>
        <ecNumber evidence="1">2.7.11.1</ecNumber>
    </recommendedName>
</protein>
<dbReference type="InterPro" id="IPR011009">
    <property type="entry name" value="Kinase-like_dom_sf"/>
</dbReference>
<comment type="catalytic activity">
    <reaction evidence="8">
        <text>L-seryl-[protein] + ATP = O-phospho-L-seryl-[protein] + ADP + H(+)</text>
        <dbReference type="Rhea" id="RHEA:17989"/>
        <dbReference type="Rhea" id="RHEA-COMP:9863"/>
        <dbReference type="Rhea" id="RHEA-COMP:11604"/>
        <dbReference type="ChEBI" id="CHEBI:15378"/>
        <dbReference type="ChEBI" id="CHEBI:29999"/>
        <dbReference type="ChEBI" id="CHEBI:30616"/>
        <dbReference type="ChEBI" id="CHEBI:83421"/>
        <dbReference type="ChEBI" id="CHEBI:456216"/>
        <dbReference type="EC" id="2.7.11.1"/>
    </reaction>
</comment>
<comment type="catalytic activity">
    <reaction evidence="7">
        <text>L-threonyl-[protein] + ATP = O-phospho-L-threonyl-[protein] + ADP + H(+)</text>
        <dbReference type="Rhea" id="RHEA:46608"/>
        <dbReference type="Rhea" id="RHEA-COMP:11060"/>
        <dbReference type="Rhea" id="RHEA-COMP:11605"/>
        <dbReference type="ChEBI" id="CHEBI:15378"/>
        <dbReference type="ChEBI" id="CHEBI:30013"/>
        <dbReference type="ChEBI" id="CHEBI:30616"/>
        <dbReference type="ChEBI" id="CHEBI:61977"/>
        <dbReference type="ChEBI" id="CHEBI:456216"/>
        <dbReference type="EC" id="2.7.11.1"/>
    </reaction>
</comment>
<dbReference type="RefSeq" id="XP_072599039.1">
    <property type="nucleotide sequence ID" value="XM_072742938.1"/>
</dbReference>
<dbReference type="SUPFAM" id="SSF48371">
    <property type="entry name" value="ARM repeat"/>
    <property type="match status" value="1"/>
</dbReference>
<dbReference type="InterPro" id="IPR008271">
    <property type="entry name" value="Ser/Thr_kinase_AS"/>
</dbReference>
<keyword evidence="10" id="KW-1185">Reference proteome</keyword>
<dbReference type="SMART" id="SM00220">
    <property type="entry name" value="S_TKc"/>
    <property type="match status" value="1"/>
</dbReference>
<keyword evidence="2" id="KW-0723">Serine/threonine-protein kinase</keyword>
<dbReference type="InterPro" id="IPR011989">
    <property type="entry name" value="ARM-like"/>
</dbReference>
<dbReference type="InterPro" id="IPR016024">
    <property type="entry name" value="ARM-type_fold"/>
</dbReference>
<keyword evidence="3" id="KW-0808">Transferase</keyword>
<evidence type="ECO:0000256" key="2">
    <source>
        <dbReference type="ARBA" id="ARBA00022527"/>
    </source>
</evidence>
<evidence type="ECO:0000256" key="8">
    <source>
        <dbReference type="ARBA" id="ARBA00048679"/>
    </source>
</evidence>
<evidence type="ECO:0000256" key="5">
    <source>
        <dbReference type="ARBA" id="ARBA00022777"/>
    </source>
</evidence>
<gene>
    <name evidence="11" type="primary">STK36</name>
</gene>
<evidence type="ECO:0000313" key="11">
    <source>
        <dbReference type="RefSeq" id="XP_072599039.1"/>
    </source>
</evidence>
<organism evidence="10 11">
    <name type="scientific">Vulpes vulpes</name>
    <name type="common">Red fox</name>
    <dbReference type="NCBI Taxonomy" id="9627"/>
    <lineage>
        <taxon>Eukaryota</taxon>
        <taxon>Metazoa</taxon>
        <taxon>Chordata</taxon>
        <taxon>Craniata</taxon>
        <taxon>Vertebrata</taxon>
        <taxon>Euteleostomi</taxon>
        <taxon>Mammalia</taxon>
        <taxon>Eutheria</taxon>
        <taxon>Laurasiatheria</taxon>
        <taxon>Carnivora</taxon>
        <taxon>Caniformia</taxon>
        <taxon>Canidae</taxon>
        <taxon>Vulpes</taxon>
    </lineage>
</organism>
<evidence type="ECO:0000313" key="10">
    <source>
        <dbReference type="Proteomes" id="UP001652641"/>
    </source>
</evidence>
<evidence type="ECO:0000256" key="7">
    <source>
        <dbReference type="ARBA" id="ARBA00047899"/>
    </source>
</evidence>
<dbReference type="PANTHER" id="PTHR22983">
    <property type="entry name" value="PROTEIN KINASE RELATED"/>
    <property type="match status" value="1"/>
</dbReference>
<dbReference type="SUPFAM" id="SSF56112">
    <property type="entry name" value="Protein kinase-like (PK-like)"/>
    <property type="match status" value="1"/>
</dbReference>
<dbReference type="Gene3D" id="1.10.510.10">
    <property type="entry name" value="Transferase(Phosphotransferase) domain 1"/>
    <property type="match status" value="1"/>
</dbReference>
<evidence type="ECO:0000256" key="1">
    <source>
        <dbReference type="ARBA" id="ARBA00012513"/>
    </source>
</evidence>
<dbReference type="Gene3D" id="1.25.10.10">
    <property type="entry name" value="Leucine-rich Repeat Variant"/>
    <property type="match status" value="2"/>
</dbReference>
<evidence type="ECO:0000259" key="9">
    <source>
        <dbReference type="PROSITE" id="PS50011"/>
    </source>
</evidence>
<dbReference type="PROSITE" id="PS00108">
    <property type="entry name" value="PROTEIN_KINASE_ST"/>
    <property type="match status" value="1"/>
</dbReference>
<accession>A0ABM4Z925</accession>
<keyword evidence="5 11" id="KW-0418">Kinase</keyword>
<dbReference type="InterPro" id="IPR000719">
    <property type="entry name" value="Prot_kinase_dom"/>
</dbReference>
<dbReference type="PROSITE" id="PS50011">
    <property type="entry name" value="PROTEIN_KINASE_DOM"/>
    <property type="match status" value="1"/>
</dbReference>
<evidence type="ECO:0000256" key="6">
    <source>
        <dbReference type="ARBA" id="ARBA00022840"/>
    </source>
</evidence>
<keyword evidence="4" id="KW-0547">Nucleotide-binding</keyword>
<dbReference type="PANTHER" id="PTHR22983:SF6">
    <property type="entry name" value="SERINE_THREONINE-PROTEIN KINASE 36"/>
    <property type="match status" value="1"/>
</dbReference>
<evidence type="ECO:0000256" key="3">
    <source>
        <dbReference type="ARBA" id="ARBA00022679"/>
    </source>
</evidence>
<dbReference type="CDD" id="cd14002">
    <property type="entry name" value="STKc_STK36"/>
    <property type="match status" value="1"/>
</dbReference>
<dbReference type="GeneID" id="112922547"/>
<dbReference type="Proteomes" id="UP001652641">
    <property type="component" value="Chromosome 16"/>
</dbReference>
<name>A0ABM4Z925_VULVU</name>
<evidence type="ECO:0000256" key="4">
    <source>
        <dbReference type="ARBA" id="ARBA00022741"/>
    </source>
</evidence>
<dbReference type="Pfam" id="PF00069">
    <property type="entry name" value="Pkinase"/>
    <property type="match status" value="1"/>
</dbReference>
<keyword evidence="6" id="KW-0067">ATP-binding</keyword>
<dbReference type="EC" id="2.7.11.1" evidence="1"/>
<reference evidence="11" key="1">
    <citation type="submission" date="2025-08" db="UniProtKB">
        <authorList>
            <consortium name="RefSeq"/>
        </authorList>
    </citation>
    <scope>IDENTIFICATION</scope>
    <source>
        <tissue evidence="11">Cell line</tissue>
    </source>
</reference>